<proteinExistence type="predicted"/>
<protein>
    <recommendedName>
        <fullName evidence="3">Alpha/beta hydrolase fold-3 domain-containing protein</fullName>
    </recommendedName>
</protein>
<dbReference type="Gene3D" id="3.40.50.1820">
    <property type="entry name" value="alpha/beta hydrolase"/>
    <property type="match status" value="1"/>
</dbReference>
<sequence>MLKNTLIIFLLCLLISSLVKSQEIKTIKGDHFELKLAPQQKAILILFPCYPCNIEHTQTEAKFLKDIEKKGISTLLLDYNQKLYLTEAKKKEYTEELHTIFTENNIKKENIFIGGFSSGGNVAILLSSYLIKTENSIQPKGILVVDSPIDLEELYKGAKSDVQKNKDAEAVAEGKFLIDLLEKEIGTPQKDIEKYKIFSPYLISSNSTDHIKYLKNSKVRLYCEPDLEWQLKNKKRQYKDLNAYKLEKAYHSLLDMGSQNVEFIKTKNRGIRANGQKHPHSWNIVERESLIQWILQPS</sequence>
<accession>A0ABS1FZA4</accession>
<dbReference type="RefSeq" id="WP_200248199.1">
    <property type="nucleotide sequence ID" value="NZ_JAENHK010000010.1"/>
</dbReference>
<dbReference type="InterPro" id="IPR029058">
    <property type="entry name" value="AB_hydrolase_fold"/>
</dbReference>
<evidence type="ECO:0000313" key="2">
    <source>
        <dbReference type="Proteomes" id="UP000628669"/>
    </source>
</evidence>
<comment type="caution">
    <text evidence="1">The sequence shown here is derived from an EMBL/GenBank/DDBJ whole genome shotgun (WGS) entry which is preliminary data.</text>
</comment>
<reference evidence="2" key="1">
    <citation type="submission" date="2021-01" db="EMBL/GenBank/DDBJ databases">
        <title>Genome public.</title>
        <authorList>
            <person name="Liu C."/>
            <person name="Sun Q."/>
        </authorList>
    </citation>
    <scope>NUCLEOTIDE SEQUENCE [LARGE SCALE GENOMIC DNA]</scope>
    <source>
        <strain evidence="2">YIM B02567</strain>
    </source>
</reference>
<name>A0ABS1FZA4_9FLAO</name>
<organism evidence="1 2">
    <name type="scientific">Chryseobacterium paridis</name>
    <dbReference type="NCBI Taxonomy" id="2800328"/>
    <lineage>
        <taxon>Bacteria</taxon>
        <taxon>Pseudomonadati</taxon>
        <taxon>Bacteroidota</taxon>
        <taxon>Flavobacteriia</taxon>
        <taxon>Flavobacteriales</taxon>
        <taxon>Weeksellaceae</taxon>
        <taxon>Chryseobacterium group</taxon>
        <taxon>Chryseobacterium</taxon>
    </lineage>
</organism>
<dbReference type="EMBL" id="JAENHK010000010">
    <property type="protein sequence ID" value="MBK1897781.1"/>
    <property type="molecule type" value="Genomic_DNA"/>
</dbReference>
<evidence type="ECO:0008006" key="3">
    <source>
        <dbReference type="Google" id="ProtNLM"/>
    </source>
</evidence>
<dbReference type="SUPFAM" id="SSF53474">
    <property type="entry name" value="alpha/beta-Hydrolases"/>
    <property type="match status" value="1"/>
</dbReference>
<dbReference type="Proteomes" id="UP000628669">
    <property type="component" value="Unassembled WGS sequence"/>
</dbReference>
<keyword evidence="2" id="KW-1185">Reference proteome</keyword>
<evidence type="ECO:0000313" key="1">
    <source>
        <dbReference type="EMBL" id="MBK1897781.1"/>
    </source>
</evidence>
<gene>
    <name evidence="1" type="ORF">JHL15_18590</name>
</gene>